<evidence type="ECO:0000256" key="1">
    <source>
        <dbReference type="SAM" id="SignalP"/>
    </source>
</evidence>
<evidence type="ECO:0000313" key="5">
    <source>
        <dbReference type="Proteomes" id="UP000181981"/>
    </source>
</evidence>
<reference evidence="3 5" key="2">
    <citation type="submission" date="2016-10" db="EMBL/GenBank/DDBJ databases">
        <authorList>
            <person name="de Groot N.N."/>
        </authorList>
    </citation>
    <scope>NUCLEOTIDE SEQUENCE [LARGE SCALE GENOMIC DNA]</scope>
    <source>
        <strain evidence="3 5">DSM 25947</strain>
    </source>
</reference>
<dbReference type="OrthoDB" id="679547at2"/>
<dbReference type="STRING" id="1168034.FH5T_03840"/>
<proteinExistence type="predicted"/>
<dbReference type="eggNOG" id="COG2373">
    <property type="taxonomic scope" value="Bacteria"/>
</dbReference>
<dbReference type="KEGG" id="dori:FH5T_03840"/>
<protein>
    <recommendedName>
        <fullName evidence="6">MG2 domain-containing protein</fullName>
    </recommendedName>
</protein>
<evidence type="ECO:0008006" key="6">
    <source>
        <dbReference type="Google" id="ProtNLM"/>
    </source>
</evidence>
<sequence length="549" mass="62277">MSRALKIVFLVVSVWLGFNAGAQTTANRELVVFTDRDYCISGDTLWVKIYVPNELQQYGNIVRLQLESQTGNLIASRAVKCNNTHTEGYIAVPDSLQTGLYFVHAFFNAQRNNGLLKCIGRSVYVYNRFDERIDRLPVVENKTSVIIPESAGSQIDINLEDPDYHRRDEVKGNINTGDNEFVFMVASARIIEPFSHENTGFMNFGMKDQNVGIPEFPEKDGVLISGRLSDKETGDASTELVLLTVTGNETYFDYYYPDSTGQFHFFLPDAMGSANLILQALAEEDTLFDIELTPNFMSAVQQLKFDSTFVNPKQSEIIENTIKGTFFNKLFRGVSISHNDAFEMSNPYGIPFYGIPDNHIVPELFIDLPSFKEISRELLIGFQYRERKDQLTFRMLNYGQDRFFDAEPLRLINGIPVFKNSFFQDLKSTDIASIDLVKSERVFGDLRFTGILAVSLNDKSNSWLAQQPNLFQLKVPCIEFPKQPNYRPNAKSKTQPDTRSQFLNSVIEPAGSWPFSFQLSDVKGDLEIKVEAITKSGKLYRTSKIISVQ</sequence>
<gene>
    <name evidence="2" type="ORF">FH5T_03840</name>
    <name evidence="3" type="ORF">SAMN05444285_1297</name>
</gene>
<dbReference type="HOGENOM" id="CLU_477213_0_0_10"/>
<dbReference type="AlphaFoldDB" id="X5DLW5"/>
<dbReference type="RefSeq" id="WP_038555864.1">
    <property type="nucleotide sequence ID" value="NZ_FOHT01000029.1"/>
</dbReference>
<evidence type="ECO:0000313" key="3">
    <source>
        <dbReference type="EMBL" id="SET91867.1"/>
    </source>
</evidence>
<dbReference type="EMBL" id="FOHT01000029">
    <property type="protein sequence ID" value="SET91867.1"/>
    <property type="molecule type" value="Genomic_DNA"/>
</dbReference>
<name>X5DLW5_9BACT</name>
<dbReference type="Proteomes" id="UP000181981">
    <property type="component" value="Unassembled WGS sequence"/>
</dbReference>
<feature type="chain" id="PRO_5010515152" description="MG2 domain-containing protein" evidence="1">
    <location>
        <begin position="23"/>
        <end position="549"/>
    </location>
</feature>
<accession>X5DLW5</accession>
<dbReference type="EMBL" id="CP007451">
    <property type="protein sequence ID" value="AHW61567.1"/>
    <property type="molecule type" value="Genomic_DNA"/>
</dbReference>
<dbReference type="Proteomes" id="UP000023772">
    <property type="component" value="Chromosome"/>
</dbReference>
<evidence type="ECO:0000313" key="2">
    <source>
        <dbReference type="EMBL" id="AHW61567.1"/>
    </source>
</evidence>
<reference evidence="2 4" key="1">
    <citation type="submission" date="2014-03" db="EMBL/GenBank/DDBJ databases">
        <title>Complete genome sequence of a deeply braunched marine Bacteroidia bacterium Draconibacterium orientale type strain FH5T.</title>
        <authorList>
            <person name="Li X."/>
            <person name="Wang X."/>
            <person name="Xie Z."/>
            <person name="Du Z."/>
            <person name="Chen G."/>
        </authorList>
    </citation>
    <scope>NUCLEOTIDE SEQUENCE [LARGE SCALE GENOMIC DNA]</scope>
    <source>
        <strain evidence="2 4">FH5</strain>
    </source>
</reference>
<evidence type="ECO:0000313" key="4">
    <source>
        <dbReference type="Proteomes" id="UP000023772"/>
    </source>
</evidence>
<keyword evidence="1" id="KW-0732">Signal</keyword>
<organism evidence="3 5">
    <name type="scientific">Draconibacterium orientale</name>
    <dbReference type="NCBI Taxonomy" id="1168034"/>
    <lineage>
        <taxon>Bacteria</taxon>
        <taxon>Pseudomonadati</taxon>
        <taxon>Bacteroidota</taxon>
        <taxon>Bacteroidia</taxon>
        <taxon>Marinilabiliales</taxon>
        <taxon>Prolixibacteraceae</taxon>
        <taxon>Draconibacterium</taxon>
    </lineage>
</organism>
<keyword evidence="4" id="KW-1185">Reference proteome</keyword>
<feature type="signal peptide" evidence="1">
    <location>
        <begin position="1"/>
        <end position="22"/>
    </location>
</feature>